<dbReference type="OrthoDB" id="1269458at2"/>
<evidence type="ECO:0000313" key="2">
    <source>
        <dbReference type="Proteomes" id="UP000198561"/>
    </source>
</evidence>
<accession>A0A1H6H4G3</accession>
<proteinExistence type="predicted"/>
<dbReference type="Proteomes" id="UP000198561">
    <property type="component" value="Unassembled WGS sequence"/>
</dbReference>
<sequence length="261" mass="30617">MILGVYWYFKFPDQLYDYKFFKFYPGYGGHADNPAELVARVQVENPSELTVKLNALKSHYKETSLHLNIGVNQQIISIGDYMLFDFHFQLALEIEELLIRENAIVIDSSAPFTSQSSRTFLPEKEKFKNIEHRFIQMTGSDFRKSNAENYSARIDCNLALQYKKDLIQDLKKICREENIHVFYYNDFDCKDHCNLMLFFGNGRQTKDSIQTIDINAFGAKVRKLTQNYPLHFGHFGSFKEYPLHGPNIELMVDDEYIINNR</sequence>
<name>A0A1H6H4G3_CHRCI</name>
<dbReference type="RefSeq" id="WP_089690060.1">
    <property type="nucleotide sequence ID" value="NZ_FNWQ01000001.1"/>
</dbReference>
<evidence type="ECO:0000313" key="1">
    <source>
        <dbReference type="EMBL" id="SEH29030.1"/>
    </source>
</evidence>
<gene>
    <name evidence="1" type="ORF">SAMN05421593_0878</name>
</gene>
<dbReference type="AlphaFoldDB" id="A0A1H6H4G3"/>
<protein>
    <submittedName>
        <fullName evidence="1">Uncharacterized protein</fullName>
    </submittedName>
</protein>
<dbReference type="STRING" id="680127.SAMN05421593_0878"/>
<organism evidence="1 2">
    <name type="scientific">Chryseobacterium culicis</name>
    <dbReference type="NCBI Taxonomy" id="680127"/>
    <lineage>
        <taxon>Bacteria</taxon>
        <taxon>Pseudomonadati</taxon>
        <taxon>Bacteroidota</taxon>
        <taxon>Flavobacteriia</taxon>
        <taxon>Flavobacteriales</taxon>
        <taxon>Weeksellaceae</taxon>
        <taxon>Chryseobacterium group</taxon>
        <taxon>Chryseobacterium</taxon>
    </lineage>
</organism>
<reference evidence="1 2" key="1">
    <citation type="submission" date="2016-10" db="EMBL/GenBank/DDBJ databases">
        <authorList>
            <person name="de Groot N.N."/>
        </authorList>
    </citation>
    <scope>NUCLEOTIDE SEQUENCE [LARGE SCALE GENOMIC DNA]</scope>
    <source>
        <strain evidence="1 2">DSM 23031</strain>
    </source>
</reference>
<dbReference type="EMBL" id="FNWQ01000001">
    <property type="protein sequence ID" value="SEH29030.1"/>
    <property type="molecule type" value="Genomic_DNA"/>
</dbReference>